<feature type="compositionally biased region" description="Polar residues" evidence="1">
    <location>
        <begin position="85"/>
        <end position="97"/>
    </location>
</feature>
<sequence length="458" mass="50793">MLLYKSQPIPIRERQDCLKLATSTKIYSLARSCITSKSPSGLVREPCKHPRSPSLGRGDTNSTDDSPTVSSASSRTSLDSAYTGPLSSNTSIAECPTSGSDKIITQRIEAEVDRISTDIAQCSFMEDGLRQQHWNASLDNLAVAEHDPALPIPHVQDISLALTDSHVLGDPIFMSSAGFEVGPAGLQIGQCSYLNLPAGECCSMRIIGPTCVEDRPRFQLVMTTTVMDVRTTNRHWKLCLVYDVTEAINEMGTARLTDSLEMQLKSAQGYNQLDVALKYLEGSRSPDEPFDWNAFIEDDLTAHDVQSPASRSTKEAQIAPESLDAPADITRFIQSTSLMRSRAQKFFILTPRPLEHRKRSLAQVFRRKKSIWAIEIANLSVSFVSSELLQETQVLDRLASHLRRCTAASVIKCFDDGEGFEWRATLRPGIETAINCFPIDNGRVAMAREVWWVCFVEV</sequence>
<proteinExistence type="predicted"/>
<keyword evidence="3" id="KW-1185">Reference proteome</keyword>
<accession>A0ABR1XPU5</accession>
<gene>
    <name evidence="2" type="ORF">IWX90DRAFT_237089</name>
</gene>
<comment type="caution">
    <text evidence="2">The sequence shown here is derived from an EMBL/GenBank/DDBJ whole genome shotgun (WGS) entry which is preliminary data.</text>
</comment>
<organism evidence="2 3">
    <name type="scientific">Phyllosticta citrichinensis</name>
    <dbReference type="NCBI Taxonomy" id="1130410"/>
    <lineage>
        <taxon>Eukaryota</taxon>
        <taxon>Fungi</taxon>
        <taxon>Dikarya</taxon>
        <taxon>Ascomycota</taxon>
        <taxon>Pezizomycotina</taxon>
        <taxon>Dothideomycetes</taxon>
        <taxon>Dothideomycetes incertae sedis</taxon>
        <taxon>Botryosphaeriales</taxon>
        <taxon>Phyllostictaceae</taxon>
        <taxon>Phyllosticta</taxon>
    </lineage>
</organism>
<feature type="compositionally biased region" description="Low complexity" evidence="1">
    <location>
        <begin position="63"/>
        <end position="80"/>
    </location>
</feature>
<reference evidence="2 3" key="1">
    <citation type="journal article" date="2022" name="G3 (Bethesda)">
        <title>Enemy or ally: a genomic approach to elucidate the lifestyle of Phyllosticta citrichinaensis.</title>
        <authorList>
            <person name="Buijs V.A."/>
            <person name="Groenewald J.Z."/>
            <person name="Haridas S."/>
            <person name="LaButti K.M."/>
            <person name="Lipzen A."/>
            <person name="Martin F.M."/>
            <person name="Barry K."/>
            <person name="Grigoriev I.V."/>
            <person name="Crous P.W."/>
            <person name="Seidl M.F."/>
        </authorList>
    </citation>
    <scope>NUCLEOTIDE SEQUENCE [LARGE SCALE GENOMIC DNA]</scope>
    <source>
        <strain evidence="2 3">CBS 129764</strain>
    </source>
</reference>
<protein>
    <submittedName>
        <fullName evidence="2">Uncharacterized protein</fullName>
    </submittedName>
</protein>
<evidence type="ECO:0000313" key="3">
    <source>
        <dbReference type="Proteomes" id="UP001456524"/>
    </source>
</evidence>
<evidence type="ECO:0000313" key="2">
    <source>
        <dbReference type="EMBL" id="KAK8163705.1"/>
    </source>
</evidence>
<dbReference type="Proteomes" id="UP001456524">
    <property type="component" value="Unassembled WGS sequence"/>
</dbReference>
<evidence type="ECO:0000256" key="1">
    <source>
        <dbReference type="SAM" id="MobiDB-lite"/>
    </source>
</evidence>
<name>A0ABR1XPU5_9PEZI</name>
<dbReference type="EMBL" id="JBBWUH010000006">
    <property type="protein sequence ID" value="KAK8163705.1"/>
    <property type="molecule type" value="Genomic_DNA"/>
</dbReference>
<feature type="region of interest" description="Disordered" evidence="1">
    <location>
        <begin position="39"/>
        <end position="97"/>
    </location>
</feature>